<feature type="region of interest" description="Disordered" evidence="1">
    <location>
        <begin position="1205"/>
        <end position="1258"/>
    </location>
</feature>
<protein>
    <submittedName>
        <fullName evidence="2">Uncharacterized protein</fullName>
    </submittedName>
</protein>
<evidence type="ECO:0000313" key="2">
    <source>
        <dbReference type="EMBL" id="CAK0812425.1"/>
    </source>
</evidence>
<evidence type="ECO:0000256" key="1">
    <source>
        <dbReference type="SAM" id="MobiDB-lite"/>
    </source>
</evidence>
<comment type="caution">
    <text evidence="2">The sequence shown here is derived from an EMBL/GenBank/DDBJ whole genome shotgun (WGS) entry which is preliminary data.</text>
</comment>
<proteinExistence type="predicted"/>
<keyword evidence="3" id="KW-1185">Reference proteome</keyword>
<feature type="compositionally biased region" description="Acidic residues" evidence="1">
    <location>
        <begin position="1232"/>
        <end position="1242"/>
    </location>
</feature>
<feature type="compositionally biased region" description="Basic and acidic residues" evidence="1">
    <location>
        <begin position="1359"/>
        <end position="1368"/>
    </location>
</feature>
<gene>
    <name evidence="2" type="ORF">PCOR1329_LOCUS16714</name>
</gene>
<dbReference type="EMBL" id="CAUYUJ010005136">
    <property type="protein sequence ID" value="CAK0812425.1"/>
    <property type="molecule type" value="Genomic_DNA"/>
</dbReference>
<name>A0ABN9R450_9DINO</name>
<organism evidence="2 3">
    <name type="scientific">Prorocentrum cordatum</name>
    <dbReference type="NCBI Taxonomy" id="2364126"/>
    <lineage>
        <taxon>Eukaryota</taxon>
        <taxon>Sar</taxon>
        <taxon>Alveolata</taxon>
        <taxon>Dinophyceae</taxon>
        <taxon>Prorocentrales</taxon>
        <taxon>Prorocentraceae</taxon>
        <taxon>Prorocentrum</taxon>
    </lineage>
</organism>
<reference evidence="2" key="1">
    <citation type="submission" date="2023-10" db="EMBL/GenBank/DDBJ databases">
        <authorList>
            <person name="Chen Y."/>
            <person name="Shah S."/>
            <person name="Dougan E. K."/>
            <person name="Thang M."/>
            <person name="Chan C."/>
        </authorList>
    </citation>
    <scope>NUCLEOTIDE SEQUENCE [LARGE SCALE GENOMIC DNA]</scope>
</reference>
<accession>A0ABN9R450</accession>
<feature type="region of interest" description="Disordered" evidence="1">
    <location>
        <begin position="1354"/>
        <end position="1374"/>
    </location>
</feature>
<evidence type="ECO:0000313" key="3">
    <source>
        <dbReference type="Proteomes" id="UP001189429"/>
    </source>
</evidence>
<feature type="compositionally biased region" description="Low complexity" evidence="1">
    <location>
        <begin position="555"/>
        <end position="574"/>
    </location>
</feature>
<feature type="region of interest" description="Disordered" evidence="1">
    <location>
        <begin position="526"/>
        <end position="594"/>
    </location>
</feature>
<sequence>MSDAWLAFALGDSGNEDEATDVDGAMDVDGLADHGADGATDVDGAMGVDGADRGSPLLFQLAPWSPIDRRRLWNPTVREASSMEGPLRGFAIAPLRRSFDVISLRPRDDGPRYHCEATATVADDVLDIERPPKIVSRAAGSMIVGGDRRRHGETVEMIASCLVHCDRCALQLLNESIRRDATSLLLFVEFSRYDATELNVGLKRYDADSAVPLLDATSNTEALMDMAPDLALSKELESATLAKDGQTPDRAHLFGSEHGWAALISIQDGERRRLVNFFGPTLTWTQVVDRGTAKCAKQALIETCGTFIDADHYDTRLRIATTDAASANYMTERGMMADRDDGWVNLHMPCNVHKVATGHTKTYDLVKDDITGAIQLSLSVSSASAMSSFRRAFTTVARKRLVVERGRPTALDEEYRETMLNLFLTKGQKHGEKAHMAKTILNGPWQDHSKFVVYIDGEGPIPATVRRQVEKNVVRCLNFVCLGKSFSTYPRHRWTGADVSIDEIGLAACIHGLLFPAYQLFVKSAAGPSDGKHEGDRAADSRPADRRPRAGGGPRSASPAGGEVPMGAAAAQAAERGHAPTWHQQNETDKKNTLKWVETEPLHKLMAIRVTMEPWRELMEAYLFSAGDDWELRQRCAEATHQLDPQTSDRRQFRLSTYAGLVYEKEFFEDLDKAWDSRVWDFIPLQSRTFAFRSVCFRMLSRSGCLVNHYLVKPADEFPVALFALILGVDCAKQLQDQPRCLRDVFSDHILESYPGDALGNEECIAKLITVAQITHVENVKCEHDHSSFKRHVDAQSVNTNRANFDYVNAQVTCQKFRVRLKRCGRIVIATHRALKSSREAKAKGGASFGPTTRDVQRFTSNKIMKALVDRYCSGAESTISVLPLLGGTFSPSSCDADVDKHRAAARSAAKQLMASKNKKLDASTDILDAWDAQHGADRLRNLIELGPTLAPCQPALQPLPSSGLETYEVMFDLSKKASDIASFVMGNRRSSNLGCILKRDWAKKNRLIKHDDQPQWKEPERGSECNKKCRGYGYCVCSEDGKLVASLRNSVISALKRICPRTSANVQLLKDACLVLRLQGVKPPQSAWLDSALADDDGDPPEAYSFSHGVYWFHIGFLLLSPYQPEFHELLQEPVDGETPYVWLRAQRKYFYEWALFSNLDRLCSWTCSLYRLVDTCEHTGLFDVTLVPVEALPLPDGEVDAWPVRRRKRTRGKADDAPKPAGPKKQTADALEDDEPDEGSGCDGNAEGHGDTEVLDVLDIPGGGRISYYKNGDFVAECPNPKHGKKCRLTRTSRRNDKRPAQGKPLGLMMGWISLAFSGAFPNCHEHVHNKMCFPNHKARIKYRKELEKIAGSNDVLQHENPRGRPEPPGLP</sequence>
<feature type="compositionally biased region" description="Basic and acidic residues" evidence="1">
    <location>
        <begin position="530"/>
        <end position="548"/>
    </location>
</feature>
<dbReference type="Proteomes" id="UP001189429">
    <property type="component" value="Unassembled WGS sequence"/>
</dbReference>